<sequence length="86" mass="10221">MCTRDHCADFFGNLLARRYRLIWRMLEVFWVESFQQYTTGLKEGFPSSESYAETSALPEHVEGLTAYPEHVSKPELRDGRFWIRRC</sequence>
<accession>A0ABD1Z7A0</accession>
<evidence type="ECO:0000313" key="2">
    <source>
        <dbReference type="Proteomes" id="UP001605036"/>
    </source>
</evidence>
<dbReference type="EMBL" id="JBHFFA010000002">
    <property type="protein sequence ID" value="KAL2643284.1"/>
    <property type="molecule type" value="Genomic_DNA"/>
</dbReference>
<comment type="caution">
    <text evidence="1">The sequence shown here is derived from an EMBL/GenBank/DDBJ whole genome shotgun (WGS) entry which is preliminary data.</text>
</comment>
<organism evidence="1 2">
    <name type="scientific">Riccia fluitans</name>
    <dbReference type="NCBI Taxonomy" id="41844"/>
    <lineage>
        <taxon>Eukaryota</taxon>
        <taxon>Viridiplantae</taxon>
        <taxon>Streptophyta</taxon>
        <taxon>Embryophyta</taxon>
        <taxon>Marchantiophyta</taxon>
        <taxon>Marchantiopsida</taxon>
        <taxon>Marchantiidae</taxon>
        <taxon>Marchantiales</taxon>
        <taxon>Ricciaceae</taxon>
        <taxon>Riccia</taxon>
    </lineage>
</organism>
<protein>
    <submittedName>
        <fullName evidence="1">Uncharacterized protein</fullName>
    </submittedName>
</protein>
<gene>
    <name evidence="1" type="ORF">R1flu_010871</name>
</gene>
<name>A0ABD1Z7A0_9MARC</name>
<dbReference type="AlphaFoldDB" id="A0ABD1Z7A0"/>
<proteinExistence type="predicted"/>
<reference evidence="1 2" key="1">
    <citation type="submission" date="2024-09" db="EMBL/GenBank/DDBJ databases">
        <title>Chromosome-scale assembly of Riccia fluitans.</title>
        <authorList>
            <person name="Paukszto L."/>
            <person name="Sawicki J."/>
            <person name="Karawczyk K."/>
            <person name="Piernik-Szablinska J."/>
            <person name="Szczecinska M."/>
            <person name="Mazdziarz M."/>
        </authorList>
    </citation>
    <scope>NUCLEOTIDE SEQUENCE [LARGE SCALE GENOMIC DNA]</scope>
    <source>
        <strain evidence="1">Rf_01</strain>
        <tissue evidence="1">Aerial parts of the thallus</tissue>
    </source>
</reference>
<keyword evidence="2" id="KW-1185">Reference proteome</keyword>
<evidence type="ECO:0000313" key="1">
    <source>
        <dbReference type="EMBL" id="KAL2643284.1"/>
    </source>
</evidence>
<dbReference type="Proteomes" id="UP001605036">
    <property type="component" value="Unassembled WGS sequence"/>
</dbReference>